<keyword evidence="2" id="KW-0472">Membrane</keyword>
<protein>
    <submittedName>
        <fullName evidence="4">Pilus assembly protein TadG-related protein</fullName>
    </submittedName>
</protein>
<dbReference type="Proteomes" id="UP001183777">
    <property type="component" value="Unassembled WGS sequence"/>
</dbReference>
<evidence type="ECO:0000256" key="1">
    <source>
        <dbReference type="SAM" id="MobiDB-lite"/>
    </source>
</evidence>
<name>A0ABU2RRM5_9ACTN</name>
<feature type="transmembrane region" description="Helical" evidence="2">
    <location>
        <begin position="12"/>
        <end position="33"/>
    </location>
</feature>
<accession>A0ABU2RRM5</accession>
<feature type="region of interest" description="Disordered" evidence="1">
    <location>
        <begin position="152"/>
        <end position="184"/>
    </location>
</feature>
<proteinExistence type="predicted"/>
<dbReference type="Pfam" id="PF13400">
    <property type="entry name" value="Tad"/>
    <property type="match status" value="1"/>
</dbReference>
<dbReference type="EMBL" id="JAVREX010000010">
    <property type="protein sequence ID" value="MDT0430549.1"/>
    <property type="molecule type" value="Genomic_DNA"/>
</dbReference>
<evidence type="ECO:0000313" key="5">
    <source>
        <dbReference type="Proteomes" id="UP001183777"/>
    </source>
</evidence>
<keyword evidence="2" id="KW-1133">Transmembrane helix</keyword>
<evidence type="ECO:0000259" key="3">
    <source>
        <dbReference type="Pfam" id="PF13400"/>
    </source>
</evidence>
<organism evidence="4 5">
    <name type="scientific">Streptomyces salyersiae</name>
    <dbReference type="NCBI Taxonomy" id="3075530"/>
    <lineage>
        <taxon>Bacteria</taxon>
        <taxon>Bacillati</taxon>
        <taxon>Actinomycetota</taxon>
        <taxon>Actinomycetes</taxon>
        <taxon>Kitasatosporales</taxon>
        <taxon>Streptomycetaceae</taxon>
        <taxon>Streptomyces</taxon>
    </lineage>
</organism>
<comment type="caution">
    <text evidence="4">The sequence shown here is derived from an EMBL/GenBank/DDBJ whole genome shotgun (WGS) entry which is preliminary data.</text>
</comment>
<keyword evidence="2" id="KW-0812">Transmembrane</keyword>
<evidence type="ECO:0000256" key="2">
    <source>
        <dbReference type="SAM" id="Phobius"/>
    </source>
</evidence>
<evidence type="ECO:0000313" key="4">
    <source>
        <dbReference type="EMBL" id="MDT0430549.1"/>
    </source>
</evidence>
<dbReference type="RefSeq" id="WP_311659446.1">
    <property type="nucleotide sequence ID" value="NZ_JAVREX010000010.1"/>
</dbReference>
<dbReference type="InterPro" id="IPR028087">
    <property type="entry name" value="Tad_N"/>
</dbReference>
<keyword evidence="5" id="KW-1185">Reference proteome</keyword>
<feature type="domain" description="Putative Flp pilus-assembly TadG-like N-terminal" evidence="3">
    <location>
        <begin position="10"/>
        <end position="56"/>
    </location>
</feature>
<sequence length="213" mass="22800">MSSRTHRESGQAAPLYITAVAGLLFLALIFFAFGEADVKRNGAQSAADAAALAAAQESRDALREALLGNLLDGSYLQDIFSGDFLGTYNGCGQAQKFAARNDAGNVQCSMKSDRWGFRVEVESNKGMSAGLVPGVEGKRATATAVAVVEPRCAFRPDEEADDPPLDPGEADDEEKPSPGKLVCDDMKDWVIDPEHLDLMPDMADLFTVRLAQD</sequence>
<reference evidence="5" key="1">
    <citation type="submission" date="2023-07" db="EMBL/GenBank/DDBJ databases">
        <title>30 novel species of actinomycetes from the DSMZ collection.</title>
        <authorList>
            <person name="Nouioui I."/>
        </authorList>
    </citation>
    <scope>NUCLEOTIDE SEQUENCE [LARGE SCALE GENOMIC DNA]</scope>
    <source>
        <strain evidence="5">DSM 41770</strain>
    </source>
</reference>
<feature type="compositionally biased region" description="Acidic residues" evidence="1">
    <location>
        <begin position="158"/>
        <end position="174"/>
    </location>
</feature>
<gene>
    <name evidence="4" type="ORF">RM649_23225</name>
</gene>